<sequence length="398" mass="45670">MNALMDMKMFLSFLVTGNVVMVFLIGAYLWRHRDDDTLNTFFYGKCLQTIAWIIAIFRGGAFDLIAVSLANSLLFIGYTFEVLALLKLARSYHRSTRNLYLWFSVLYILSFHIILFFFNQAHIRIAFASVALVVILVLPVWRMTRGKQHSLLMHSMGYLYFILLLGLVARTIVALVINPSTDLDSNAASFAYGFSFIMINMTMILGGTGFILLLKEMTDKELVHLANYDDLTKTLNRRAFFAQTEYYLNYYAKKKQKLSFLLFDVDSFKCINDTHGHDIGDRVLRDLSRRIYNQIEPDHLFSRFGGDEFAILMPGMDEEASALLAERIRNEVAQAQIFLPNQPLKYTISIGLLTILPDQFTDIETLYISCDNALYGAKRNGKNGVYRGHYQEELKAEL</sequence>
<dbReference type="InterPro" id="IPR050469">
    <property type="entry name" value="Diguanylate_Cyclase"/>
</dbReference>
<keyword evidence="3" id="KW-0548">Nucleotidyltransferase</keyword>
<evidence type="ECO:0000256" key="1">
    <source>
        <dbReference type="SAM" id="Phobius"/>
    </source>
</evidence>
<keyword evidence="3" id="KW-0808">Transferase</keyword>
<dbReference type="InterPro" id="IPR029787">
    <property type="entry name" value="Nucleotide_cyclase"/>
</dbReference>
<dbReference type="NCBIfam" id="TIGR00254">
    <property type="entry name" value="GGDEF"/>
    <property type="match status" value="1"/>
</dbReference>
<dbReference type="CDD" id="cd01949">
    <property type="entry name" value="GGDEF"/>
    <property type="match status" value="1"/>
</dbReference>
<feature type="transmembrane region" description="Helical" evidence="1">
    <location>
        <begin position="50"/>
        <end position="78"/>
    </location>
</feature>
<dbReference type="PANTHER" id="PTHR45138">
    <property type="entry name" value="REGULATORY COMPONENTS OF SENSORY TRANSDUCTION SYSTEM"/>
    <property type="match status" value="1"/>
</dbReference>
<dbReference type="InterPro" id="IPR043128">
    <property type="entry name" value="Rev_trsase/Diguanyl_cyclase"/>
</dbReference>
<comment type="caution">
    <text evidence="3">The sequence shown here is derived from an EMBL/GenBank/DDBJ whole genome shotgun (WGS) entry which is preliminary data.</text>
</comment>
<evidence type="ECO:0000313" key="4">
    <source>
        <dbReference type="Proteomes" id="UP001596267"/>
    </source>
</evidence>
<dbReference type="PROSITE" id="PS50887">
    <property type="entry name" value="GGDEF"/>
    <property type="match status" value="1"/>
</dbReference>
<evidence type="ECO:0000259" key="2">
    <source>
        <dbReference type="PROSITE" id="PS50887"/>
    </source>
</evidence>
<feature type="transmembrane region" description="Helical" evidence="1">
    <location>
        <begin position="156"/>
        <end position="177"/>
    </location>
</feature>
<reference evidence="4" key="1">
    <citation type="journal article" date="2019" name="Int. J. Syst. Evol. Microbiol.">
        <title>The Global Catalogue of Microorganisms (GCM) 10K type strain sequencing project: providing services to taxonomists for standard genome sequencing and annotation.</title>
        <authorList>
            <consortium name="The Broad Institute Genomics Platform"/>
            <consortium name="The Broad Institute Genome Sequencing Center for Infectious Disease"/>
            <person name="Wu L."/>
            <person name="Ma J."/>
        </authorList>
    </citation>
    <scope>NUCLEOTIDE SEQUENCE [LARGE SCALE GENOMIC DNA]</scope>
    <source>
        <strain evidence="4">CCUG 42001</strain>
    </source>
</reference>
<keyword evidence="1" id="KW-0812">Transmembrane</keyword>
<dbReference type="Proteomes" id="UP001596267">
    <property type="component" value="Unassembled WGS sequence"/>
</dbReference>
<dbReference type="EMBL" id="JBHSTQ010000005">
    <property type="protein sequence ID" value="MFC6386342.1"/>
    <property type="molecule type" value="Genomic_DNA"/>
</dbReference>
<dbReference type="InterPro" id="IPR000160">
    <property type="entry name" value="GGDEF_dom"/>
</dbReference>
<feature type="transmembrane region" description="Helical" evidence="1">
    <location>
        <begin position="189"/>
        <end position="214"/>
    </location>
</feature>
<gene>
    <name evidence="3" type="ORF">ACFP7A_07000</name>
</gene>
<dbReference type="PANTHER" id="PTHR45138:SF9">
    <property type="entry name" value="DIGUANYLATE CYCLASE DGCM-RELATED"/>
    <property type="match status" value="1"/>
</dbReference>
<dbReference type="RefSeq" id="WP_253053407.1">
    <property type="nucleotide sequence ID" value="NZ_JAMXWN010000004.1"/>
</dbReference>
<feature type="transmembrane region" description="Helical" evidence="1">
    <location>
        <begin position="99"/>
        <end position="119"/>
    </location>
</feature>
<dbReference type="GO" id="GO:0052621">
    <property type="term" value="F:diguanylate cyclase activity"/>
    <property type="evidence" value="ECO:0007669"/>
    <property type="project" value="UniProtKB-EC"/>
</dbReference>
<proteinExistence type="predicted"/>
<organism evidence="3 4">
    <name type="scientific">Sporolactobacillus kofuensis</name>
    <dbReference type="NCBI Taxonomy" id="269672"/>
    <lineage>
        <taxon>Bacteria</taxon>
        <taxon>Bacillati</taxon>
        <taxon>Bacillota</taxon>
        <taxon>Bacilli</taxon>
        <taxon>Bacillales</taxon>
        <taxon>Sporolactobacillaceae</taxon>
        <taxon>Sporolactobacillus</taxon>
    </lineage>
</organism>
<dbReference type="EC" id="2.7.7.65" evidence="3"/>
<keyword evidence="1" id="KW-1133">Transmembrane helix</keyword>
<name>A0ABW1WFM9_9BACL</name>
<dbReference type="Gene3D" id="3.30.70.270">
    <property type="match status" value="1"/>
</dbReference>
<dbReference type="SUPFAM" id="SSF55073">
    <property type="entry name" value="Nucleotide cyclase"/>
    <property type="match status" value="1"/>
</dbReference>
<keyword evidence="1" id="KW-0472">Membrane</keyword>
<dbReference type="SMART" id="SM00267">
    <property type="entry name" value="GGDEF"/>
    <property type="match status" value="1"/>
</dbReference>
<feature type="transmembrane region" description="Helical" evidence="1">
    <location>
        <begin position="125"/>
        <end position="144"/>
    </location>
</feature>
<accession>A0ABW1WFM9</accession>
<evidence type="ECO:0000313" key="3">
    <source>
        <dbReference type="EMBL" id="MFC6386342.1"/>
    </source>
</evidence>
<feature type="transmembrane region" description="Helical" evidence="1">
    <location>
        <begin position="9"/>
        <end position="30"/>
    </location>
</feature>
<protein>
    <submittedName>
        <fullName evidence="3">Diguanylate cyclase</fullName>
        <ecNumber evidence="3">2.7.7.65</ecNumber>
    </submittedName>
</protein>
<keyword evidence="4" id="KW-1185">Reference proteome</keyword>
<feature type="domain" description="GGDEF" evidence="2">
    <location>
        <begin position="256"/>
        <end position="390"/>
    </location>
</feature>
<dbReference type="Pfam" id="PF00990">
    <property type="entry name" value="GGDEF"/>
    <property type="match status" value="1"/>
</dbReference>